<organism evidence="1 2">
    <name type="scientific">Gallibacterium genomosp. 1</name>
    <dbReference type="NCBI Taxonomy" id="155515"/>
    <lineage>
        <taxon>Bacteria</taxon>
        <taxon>Pseudomonadati</taxon>
        <taxon>Pseudomonadota</taxon>
        <taxon>Gammaproteobacteria</taxon>
        <taxon>Pasteurellales</taxon>
        <taxon>Pasteurellaceae</taxon>
        <taxon>Gallibacterium</taxon>
    </lineage>
</organism>
<protein>
    <submittedName>
        <fullName evidence="1">Uncharacterized protein</fullName>
    </submittedName>
</protein>
<evidence type="ECO:0000313" key="2">
    <source>
        <dbReference type="Proteomes" id="UP000030539"/>
    </source>
</evidence>
<dbReference type="EMBL" id="JPXX01000025">
    <property type="protein sequence ID" value="KGQ36680.1"/>
    <property type="molecule type" value="Genomic_DNA"/>
</dbReference>
<accession>A0A0A2Y269</accession>
<gene>
    <name evidence="1" type="ORF">JP36_09550</name>
</gene>
<comment type="caution">
    <text evidence="1">The sequence shown here is derived from an EMBL/GenBank/DDBJ whole genome shotgun (WGS) entry which is preliminary data.</text>
</comment>
<reference evidence="1 2" key="1">
    <citation type="submission" date="2014-08" db="EMBL/GenBank/DDBJ databases">
        <title>Chaperone-usher fimbriae in a diverse selection of Gallibacterium genomes.</title>
        <authorList>
            <person name="Kudirkiene E."/>
            <person name="Bager R.J."/>
            <person name="Johnson T.J."/>
            <person name="Bojesen A.M."/>
        </authorList>
    </citation>
    <scope>NUCLEOTIDE SEQUENCE [LARGE SCALE GENOMIC DNA]</scope>
    <source>
        <strain evidence="1 2">CCM5974</strain>
    </source>
</reference>
<dbReference type="Proteomes" id="UP000030539">
    <property type="component" value="Unassembled WGS sequence"/>
</dbReference>
<name>A0A0A2Y269_9PAST</name>
<sequence>MLENPQKTQVNYPIKFKLKPFYTGGFAPNSGDRSVIENVQFNATYFSCNKYTSGVTSYMYLAVGL</sequence>
<proteinExistence type="predicted"/>
<dbReference type="AlphaFoldDB" id="A0A0A2Y269"/>
<evidence type="ECO:0000313" key="1">
    <source>
        <dbReference type="EMBL" id="KGQ36680.1"/>
    </source>
</evidence>